<dbReference type="Proteomes" id="UP000738349">
    <property type="component" value="Unassembled WGS sequence"/>
</dbReference>
<protein>
    <submittedName>
        <fullName evidence="2">Uncharacterized protein</fullName>
    </submittedName>
</protein>
<evidence type="ECO:0000256" key="1">
    <source>
        <dbReference type="SAM" id="Phobius"/>
    </source>
</evidence>
<sequence>MAFDYEITLTAAPYLSDLGLILLGFFLCRDRGTKLPYLNPKSPFECSDKREVSEFIYASKHMLYEVAKSFMGKPYRVLSDLGDVVTLPPGIGDETRNDKRFSFTQGLLEVRTPGHFLSTCVGYLLMIWSFRISKAVMLNLMPTRRLATHPRDCRML</sequence>
<proteinExistence type="predicted"/>
<accession>A0A9P9IRS1</accession>
<keyword evidence="1" id="KW-0812">Transmembrane</keyword>
<dbReference type="EMBL" id="JAGMUV010000017">
    <property type="protein sequence ID" value="KAH7130847.1"/>
    <property type="molecule type" value="Genomic_DNA"/>
</dbReference>
<evidence type="ECO:0000313" key="2">
    <source>
        <dbReference type="EMBL" id="KAH7130847.1"/>
    </source>
</evidence>
<feature type="transmembrane region" description="Helical" evidence="1">
    <location>
        <begin position="12"/>
        <end position="28"/>
    </location>
</feature>
<keyword evidence="1" id="KW-0472">Membrane</keyword>
<keyword evidence="3" id="KW-1185">Reference proteome</keyword>
<reference evidence="2" key="1">
    <citation type="journal article" date="2021" name="Nat. Commun.">
        <title>Genetic determinants of endophytism in the Arabidopsis root mycobiome.</title>
        <authorList>
            <person name="Mesny F."/>
            <person name="Miyauchi S."/>
            <person name="Thiergart T."/>
            <person name="Pickel B."/>
            <person name="Atanasova L."/>
            <person name="Karlsson M."/>
            <person name="Huettel B."/>
            <person name="Barry K.W."/>
            <person name="Haridas S."/>
            <person name="Chen C."/>
            <person name="Bauer D."/>
            <person name="Andreopoulos W."/>
            <person name="Pangilinan J."/>
            <person name="LaButti K."/>
            <person name="Riley R."/>
            <person name="Lipzen A."/>
            <person name="Clum A."/>
            <person name="Drula E."/>
            <person name="Henrissat B."/>
            <person name="Kohler A."/>
            <person name="Grigoriev I.V."/>
            <person name="Martin F.M."/>
            <person name="Hacquard S."/>
        </authorList>
    </citation>
    <scope>NUCLEOTIDE SEQUENCE</scope>
    <source>
        <strain evidence="2">MPI-CAGE-AT-0147</strain>
    </source>
</reference>
<evidence type="ECO:0000313" key="3">
    <source>
        <dbReference type="Proteomes" id="UP000738349"/>
    </source>
</evidence>
<comment type="caution">
    <text evidence="2">The sequence shown here is derived from an EMBL/GenBank/DDBJ whole genome shotgun (WGS) entry which is preliminary data.</text>
</comment>
<gene>
    <name evidence="2" type="ORF">EDB81DRAFT_905414</name>
</gene>
<keyword evidence="1" id="KW-1133">Transmembrane helix</keyword>
<dbReference type="OrthoDB" id="5243143at2759"/>
<organism evidence="2 3">
    <name type="scientific">Dactylonectria macrodidyma</name>
    <dbReference type="NCBI Taxonomy" id="307937"/>
    <lineage>
        <taxon>Eukaryota</taxon>
        <taxon>Fungi</taxon>
        <taxon>Dikarya</taxon>
        <taxon>Ascomycota</taxon>
        <taxon>Pezizomycotina</taxon>
        <taxon>Sordariomycetes</taxon>
        <taxon>Hypocreomycetidae</taxon>
        <taxon>Hypocreales</taxon>
        <taxon>Nectriaceae</taxon>
        <taxon>Dactylonectria</taxon>
    </lineage>
</organism>
<dbReference type="AlphaFoldDB" id="A0A9P9IRS1"/>
<name>A0A9P9IRS1_9HYPO</name>